<dbReference type="EMBL" id="CP094326">
    <property type="protein sequence ID" value="UNY98741.1"/>
    <property type="molecule type" value="Genomic_DNA"/>
</dbReference>
<gene>
    <name evidence="2" type="ORF">MQE36_16890</name>
</gene>
<evidence type="ECO:0000313" key="3">
    <source>
        <dbReference type="Proteomes" id="UP000829476"/>
    </source>
</evidence>
<feature type="transmembrane region" description="Helical" evidence="1">
    <location>
        <begin position="158"/>
        <end position="177"/>
    </location>
</feature>
<dbReference type="PANTHER" id="PTHR30221">
    <property type="entry name" value="SMALL-CONDUCTANCE MECHANOSENSITIVE CHANNEL"/>
    <property type="match status" value="1"/>
</dbReference>
<dbReference type="PANTHER" id="PTHR30221:SF18">
    <property type="entry name" value="SLL0590 PROTEIN"/>
    <property type="match status" value="1"/>
</dbReference>
<feature type="transmembrane region" description="Helical" evidence="1">
    <location>
        <begin position="189"/>
        <end position="214"/>
    </location>
</feature>
<dbReference type="SUPFAM" id="SSF82861">
    <property type="entry name" value="Mechanosensitive channel protein MscS (YggB), transmembrane region"/>
    <property type="match status" value="1"/>
</dbReference>
<organism evidence="2 3">
    <name type="scientific">Zhouia spongiae</name>
    <dbReference type="NCBI Taxonomy" id="2202721"/>
    <lineage>
        <taxon>Bacteria</taxon>
        <taxon>Pseudomonadati</taxon>
        <taxon>Bacteroidota</taxon>
        <taxon>Flavobacteriia</taxon>
        <taxon>Flavobacteriales</taxon>
        <taxon>Flavobacteriaceae</taxon>
        <taxon>Zhouia</taxon>
    </lineage>
</organism>
<evidence type="ECO:0000313" key="2">
    <source>
        <dbReference type="EMBL" id="UNY98741.1"/>
    </source>
</evidence>
<reference evidence="2 3" key="1">
    <citation type="journal article" date="2018" name="Int. J. Syst. Evol. Microbiol.">
        <title>Zhouia spongiae sp. nov., isolated from a marine sponge.</title>
        <authorList>
            <person name="Zhuang L."/>
            <person name="Lin B."/>
            <person name="Qin F."/>
            <person name="Luo L."/>
        </authorList>
    </citation>
    <scope>NUCLEOTIDE SEQUENCE [LARGE SCALE GENOMIC DNA]</scope>
    <source>
        <strain evidence="2 3">HN-Y44</strain>
    </source>
</reference>
<keyword evidence="3" id="KW-1185">Reference proteome</keyword>
<dbReference type="Pfam" id="PF05552">
    <property type="entry name" value="MS_channel_1st_1"/>
    <property type="match status" value="2"/>
</dbReference>
<keyword evidence="1" id="KW-1133">Transmembrane helix</keyword>
<dbReference type="InterPro" id="IPR011014">
    <property type="entry name" value="MscS_channel_TM-2"/>
</dbReference>
<sequence>MKTTLDLRLLENLLESIYKVTPKILGGIVLIILGWLVLKLVLFILKKSLKLTRIDELVAKFYDKNPIFSSAVKIEPTKVILFFVKWFLILVLVIIGADMLGLTMISAEIGKLIAYLPKFISAILIFILGIYGAGLLRNALASMIKAFDLNGSKAISRIVFYVLVVFVSIMALSQAGIDTSVITSNLSLILGAFLLAFTLALGLGSRDVIFRLLLGFYSRKNFQIGQQIRIDDTEGEIIAIDNICMVLLCADNQKIVYPIKQVASKKVEILGQ</sequence>
<protein>
    <submittedName>
        <fullName evidence="2">Mechanosensitive ion channel</fullName>
    </submittedName>
</protein>
<keyword evidence="1" id="KW-0812">Transmembrane</keyword>
<evidence type="ECO:0000256" key="1">
    <source>
        <dbReference type="SAM" id="Phobius"/>
    </source>
</evidence>
<dbReference type="Proteomes" id="UP000829476">
    <property type="component" value="Chromosome"/>
</dbReference>
<dbReference type="RefSeq" id="WP_242937147.1">
    <property type="nucleotide sequence ID" value="NZ_CP094326.1"/>
</dbReference>
<proteinExistence type="predicted"/>
<keyword evidence="1" id="KW-0472">Membrane</keyword>
<dbReference type="Gene3D" id="1.10.287.1260">
    <property type="match status" value="1"/>
</dbReference>
<feature type="transmembrane region" description="Helical" evidence="1">
    <location>
        <begin position="24"/>
        <end position="45"/>
    </location>
</feature>
<feature type="transmembrane region" description="Helical" evidence="1">
    <location>
        <begin position="119"/>
        <end position="137"/>
    </location>
</feature>
<feature type="transmembrane region" description="Helical" evidence="1">
    <location>
        <begin position="79"/>
        <end position="107"/>
    </location>
</feature>
<accession>A0ABY3YM62</accession>
<name>A0ABY3YM62_9FLAO</name>
<dbReference type="InterPro" id="IPR045275">
    <property type="entry name" value="MscS_archaea/bacteria_type"/>
</dbReference>
<dbReference type="InterPro" id="IPR008910">
    <property type="entry name" value="MSC_TM_helix"/>
</dbReference>